<proteinExistence type="predicted"/>
<evidence type="ECO:0000313" key="2">
    <source>
        <dbReference type="EMBL" id="BCO99325.1"/>
    </source>
</evidence>
<evidence type="ECO:0000313" key="3">
    <source>
        <dbReference type="Proteomes" id="UP000595205"/>
    </source>
</evidence>
<gene>
    <name evidence="2" type="ORF">MINTM018_20950</name>
</gene>
<feature type="region of interest" description="Disordered" evidence="1">
    <location>
        <begin position="25"/>
        <end position="45"/>
    </location>
</feature>
<dbReference type="AlphaFoldDB" id="A0A7R7MSP8"/>
<dbReference type="EMBL" id="AP024255">
    <property type="protein sequence ID" value="BCO99325.1"/>
    <property type="molecule type" value="Genomic_DNA"/>
</dbReference>
<evidence type="ECO:0008006" key="4">
    <source>
        <dbReference type="Google" id="ProtNLM"/>
    </source>
</evidence>
<reference evidence="2 3" key="1">
    <citation type="submission" date="2020-12" db="EMBL/GenBank/DDBJ databases">
        <title>Genome sequence of clinical Mycobacterium intracellulare strains.</title>
        <authorList>
            <person name="Tateishi Y."/>
            <person name="Matsumoto S."/>
            <person name="Fukushima Y."/>
            <person name="Nakajima C."/>
            <person name="Suzuki Y."/>
        </authorList>
    </citation>
    <scope>NUCLEOTIDE SEQUENCE [LARGE SCALE GENOMIC DNA]</scope>
    <source>
        <strain evidence="2 3">M018</strain>
    </source>
</reference>
<sequence>MSVAAFVAGVDRLLTRAHDLYPAGGEGGKLPTSGDGGSVPASPEGVSGLRRGVTVVAGAYQRARAASGGLDEELTRAAVQGGVIGEQGRVASGVIRDQARAVGAQAATLGRSPAGAQLIMAAMNQHLSAMQVQLQATKSQYQAISATLRQIAAEYQTLPTNASMSHDDMSGDDGTGPKPPTGIVWCLPRPSGGFTCRELLPDGTIAIFSSPTDISGHWPD</sequence>
<organism evidence="2 3">
    <name type="scientific">Mycobacterium intracellulare</name>
    <dbReference type="NCBI Taxonomy" id="1767"/>
    <lineage>
        <taxon>Bacteria</taxon>
        <taxon>Bacillati</taxon>
        <taxon>Actinomycetota</taxon>
        <taxon>Actinomycetes</taxon>
        <taxon>Mycobacteriales</taxon>
        <taxon>Mycobacteriaceae</taxon>
        <taxon>Mycobacterium</taxon>
        <taxon>Mycobacterium avium complex (MAC)</taxon>
    </lineage>
</organism>
<dbReference type="Proteomes" id="UP000595205">
    <property type="component" value="Chromosome"/>
</dbReference>
<protein>
    <recommendedName>
        <fullName evidence="4">ESX-1 secretion-associated protein EspA/EspE-like domain-containing protein</fullName>
    </recommendedName>
</protein>
<dbReference type="RefSeq" id="WP_201406396.1">
    <property type="nucleotide sequence ID" value="NZ_AP024255.1"/>
</dbReference>
<accession>A0A7R7MSP8</accession>
<evidence type="ECO:0000256" key="1">
    <source>
        <dbReference type="SAM" id="MobiDB-lite"/>
    </source>
</evidence>
<name>A0A7R7MSP8_MYCIT</name>